<organism evidence="2 3">
    <name type="scientific">Pandoraea sputorum</name>
    <dbReference type="NCBI Taxonomy" id="93222"/>
    <lineage>
        <taxon>Bacteria</taxon>
        <taxon>Pseudomonadati</taxon>
        <taxon>Pseudomonadota</taxon>
        <taxon>Betaproteobacteria</taxon>
        <taxon>Burkholderiales</taxon>
        <taxon>Burkholderiaceae</taxon>
        <taxon>Pandoraea</taxon>
    </lineage>
</organism>
<dbReference type="EMBL" id="CABPSR010000023">
    <property type="protein sequence ID" value="VVE85111.1"/>
    <property type="molecule type" value="Genomic_DNA"/>
</dbReference>
<feature type="compositionally biased region" description="Basic residues" evidence="1">
    <location>
        <begin position="228"/>
        <end position="237"/>
    </location>
</feature>
<evidence type="ECO:0000313" key="3">
    <source>
        <dbReference type="Proteomes" id="UP000335538"/>
    </source>
</evidence>
<accession>A0A5E5BG14</accession>
<protein>
    <submittedName>
        <fullName evidence="2">Uncharacterized protein</fullName>
    </submittedName>
</protein>
<dbReference type="Proteomes" id="UP000335538">
    <property type="component" value="Unassembled WGS sequence"/>
</dbReference>
<evidence type="ECO:0000313" key="2">
    <source>
        <dbReference type="EMBL" id="VVE85111.1"/>
    </source>
</evidence>
<name>A0A5E5BG14_9BURK</name>
<sequence length="237" mass="25492">MPPAIAGCVALKAVRQRCPFVNQDVLEGQRAKWPGCGRGDALPTALTLAKQGHDRDAGQNDACAATILETPDRLDATLHAPVVGLDAVTQRGVLADLGRHRACRVSPEGHRAGSHSPFGVCPSDRSPCGDRRSVAIRKWRASIARGTRGFPRPAHSMAQPGTHGVPSGTPLPHANHRHGLEAAQHDGAQRKCGPLSLGVTRRWIARWPCSTRWGPRRSPPIAPVRFQLPRRRAGRGN</sequence>
<gene>
    <name evidence="2" type="ORF">PSP31121_05097</name>
</gene>
<dbReference type="AlphaFoldDB" id="A0A5E5BG14"/>
<feature type="region of interest" description="Disordered" evidence="1">
    <location>
        <begin position="214"/>
        <end position="237"/>
    </location>
</feature>
<feature type="region of interest" description="Disordered" evidence="1">
    <location>
        <begin position="146"/>
        <end position="176"/>
    </location>
</feature>
<reference evidence="2 3" key="1">
    <citation type="submission" date="2019-08" db="EMBL/GenBank/DDBJ databases">
        <authorList>
            <person name="Peeters C."/>
        </authorList>
    </citation>
    <scope>NUCLEOTIDE SEQUENCE [LARGE SCALE GENOMIC DNA]</scope>
    <source>
        <strain evidence="2 3">LMG 31121</strain>
    </source>
</reference>
<evidence type="ECO:0000256" key="1">
    <source>
        <dbReference type="SAM" id="MobiDB-lite"/>
    </source>
</evidence>
<proteinExistence type="predicted"/>